<dbReference type="AlphaFoldDB" id="A0A224YGJ3"/>
<accession>A0A224YGJ3</accession>
<evidence type="ECO:0000313" key="2">
    <source>
        <dbReference type="EMBL" id="MAA12922.1"/>
    </source>
</evidence>
<name>A0A224YGJ3_9ACAR</name>
<feature type="signal peptide" evidence="1">
    <location>
        <begin position="1"/>
        <end position="19"/>
    </location>
</feature>
<dbReference type="EMBL" id="GFPF01001776">
    <property type="protein sequence ID" value="MAA12922.1"/>
    <property type="molecule type" value="Transcribed_RNA"/>
</dbReference>
<keyword evidence="1" id="KW-0732">Signal</keyword>
<protein>
    <recommendedName>
        <fullName evidence="3">Secreted protein</fullName>
    </recommendedName>
</protein>
<proteinExistence type="predicted"/>
<reference evidence="2" key="1">
    <citation type="journal article" date="2017" name="Parasit. Vectors">
        <title>Sialotranscriptomics of Rhipicephalus zambeziensis reveals intricate expression profiles of secretory proteins and suggests tight temporal transcriptional regulation during blood-feeding.</title>
        <authorList>
            <person name="de Castro M.H."/>
            <person name="de Klerk D."/>
            <person name="Pienaar R."/>
            <person name="Rees D.J.G."/>
            <person name="Mans B.J."/>
        </authorList>
    </citation>
    <scope>NUCLEOTIDE SEQUENCE</scope>
    <source>
        <tissue evidence="2">Salivary glands</tissue>
    </source>
</reference>
<organism evidence="2">
    <name type="scientific">Rhipicephalus zambeziensis</name>
    <dbReference type="NCBI Taxonomy" id="60191"/>
    <lineage>
        <taxon>Eukaryota</taxon>
        <taxon>Metazoa</taxon>
        <taxon>Ecdysozoa</taxon>
        <taxon>Arthropoda</taxon>
        <taxon>Chelicerata</taxon>
        <taxon>Arachnida</taxon>
        <taxon>Acari</taxon>
        <taxon>Parasitiformes</taxon>
        <taxon>Ixodida</taxon>
        <taxon>Ixodoidea</taxon>
        <taxon>Ixodidae</taxon>
        <taxon>Rhipicephalinae</taxon>
        <taxon>Rhipicephalus</taxon>
        <taxon>Rhipicephalus</taxon>
    </lineage>
</organism>
<evidence type="ECO:0000256" key="1">
    <source>
        <dbReference type="SAM" id="SignalP"/>
    </source>
</evidence>
<evidence type="ECO:0008006" key="3">
    <source>
        <dbReference type="Google" id="ProtNLM"/>
    </source>
</evidence>
<sequence length="153" mass="17234">MPAYTRVLVIVGGLTLVKALSPWQRCAQLCSISRCRRSLLPVCRALCAVQSQVYDLVYFATIVAWEAITPSQLWCICIPKNNNCSLLHVHIFLDVRMLFIKRCCCSLCSHLTCQTCCLVWLEILMPNLSKIEACREAVLSILPFWSVSSLASH</sequence>
<feature type="chain" id="PRO_5012781867" description="Secreted protein" evidence="1">
    <location>
        <begin position="20"/>
        <end position="153"/>
    </location>
</feature>